<proteinExistence type="predicted"/>
<evidence type="ECO:0000313" key="3">
    <source>
        <dbReference type="Proteomes" id="UP000784294"/>
    </source>
</evidence>
<sequence>MPSGISDSTTSKSNICSPAESGGSASTECTSWLDEKQRLLVRIGKLMSLITSGNMTPITPETVTEDLCGTLEPGLASEPCLFPHPLFILTDAVESCRADVELAVVRFVIGRRPGGARLAANLLTACEDLGLRAEALAVFLRKNTSTSPTLNSSDALCSNVPRIRTNLETSVYTALDSVRTHLDELLL</sequence>
<keyword evidence="3" id="KW-1185">Reference proteome</keyword>
<feature type="region of interest" description="Disordered" evidence="1">
    <location>
        <begin position="1"/>
        <end position="28"/>
    </location>
</feature>
<protein>
    <submittedName>
        <fullName evidence="2">Uncharacterized protein</fullName>
    </submittedName>
</protein>
<dbReference type="Proteomes" id="UP000784294">
    <property type="component" value="Unassembled WGS sequence"/>
</dbReference>
<evidence type="ECO:0000256" key="1">
    <source>
        <dbReference type="SAM" id="MobiDB-lite"/>
    </source>
</evidence>
<accession>A0A3S5AST2</accession>
<name>A0A3S5AST2_9PLAT</name>
<reference evidence="2" key="1">
    <citation type="submission" date="2018-11" db="EMBL/GenBank/DDBJ databases">
        <authorList>
            <consortium name="Pathogen Informatics"/>
        </authorList>
    </citation>
    <scope>NUCLEOTIDE SEQUENCE</scope>
</reference>
<dbReference type="EMBL" id="CAAALY010253480">
    <property type="protein sequence ID" value="VEL36892.1"/>
    <property type="molecule type" value="Genomic_DNA"/>
</dbReference>
<dbReference type="AlphaFoldDB" id="A0A3S5AST2"/>
<gene>
    <name evidence="2" type="ORF">PXEA_LOCUS30332</name>
</gene>
<evidence type="ECO:0000313" key="2">
    <source>
        <dbReference type="EMBL" id="VEL36892.1"/>
    </source>
</evidence>
<organism evidence="2 3">
    <name type="scientific">Protopolystoma xenopodis</name>
    <dbReference type="NCBI Taxonomy" id="117903"/>
    <lineage>
        <taxon>Eukaryota</taxon>
        <taxon>Metazoa</taxon>
        <taxon>Spiralia</taxon>
        <taxon>Lophotrochozoa</taxon>
        <taxon>Platyhelminthes</taxon>
        <taxon>Monogenea</taxon>
        <taxon>Polyopisthocotylea</taxon>
        <taxon>Polystomatidea</taxon>
        <taxon>Polystomatidae</taxon>
        <taxon>Protopolystoma</taxon>
    </lineage>
</organism>
<comment type="caution">
    <text evidence="2">The sequence shown here is derived from an EMBL/GenBank/DDBJ whole genome shotgun (WGS) entry which is preliminary data.</text>
</comment>
<feature type="compositionally biased region" description="Polar residues" evidence="1">
    <location>
        <begin position="1"/>
        <end position="16"/>
    </location>
</feature>